<name>A0A9N9FPP8_9GLOM</name>
<sequence length="428" mass="49439">MNSITQTRLRKDTLEYLVSISGKEAVWKSAQAILKTRPDLIELHECLCTYSDNDANTRKTPATQLPVTHRSLIENCLEEKHYVAAIDLLDAFQSNRYYPSEQEMRQMMDVMVNDQIEQDIAYRAFVVLQRVLQTSGAQAYQAVWKPERIDKDDGVLWEGYTDFWKFIEKRIRASSEDNSVQVTRELLLLEHIVNIFEYDMKDKKDDLESSLILQLFPVEIGRVRVRTNISGPIQALFIPFTDKNCINAMYLVQRLFKLIILLSYAGLICPVTLARDVYLHTKNLGSEPFRTFVQTIPLSTFRTRYLDVALQDTNLEDLLQGSKSQPLDLNKIVKVYFRTKPFSGYIPSNDEWRHTFMVVTILDSYLDCKTLRLHGKVYSGLAKDERRLLCNDRLPAAMSELSLGSCPRVEFLIRIVNSNISSQIAHMD</sequence>
<gene>
    <name evidence="1" type="ORF">PBRASI_LOCUS4920</name>
</gene>
<proteinExistence type="predicted"/>
<dbReference type="OrthoDB" id="2337158at2759"/>
<accession>A0A9N9FPP8</accession>
<dbReference type="Proteomes" id="UP000789739">
    <property type="component" value="Unassembled WGS sequence"/>
</dbReference>
<dbReference type="EMBL" id="CAJVPI010000538">
    <property type="protein sequence ID" value="CAG8547712.1"/>
    <property type="molecule type" value="Genomic_DNA"/>
</dbReference>
<reference evidence="1" key="1">
    <citation type="submission" date="2021-06" db="EMBL/GenBank/DDBJ databases">
        <authorList>
            <person name="Kallberg Y."/>
            <person name="Tangrot J."/>
            <person name="Rosling A."/>
        </authorList>
    </citation>
    <scope>NUCLEOTIDE SEQUENCE</scope>
    <source>
        <strain evidence="1">BR232B</strain>
    </source>
</reference>
<keyword evidence="2" id="KW-1185">Reference proteome</keyword>
<protein>
    <submittedName>
        <fullName evidence="1">7206_t:CDS:1</fullName>
    </submittedName>
</protein>
<dbReference type="AlphaFoldDB" id="A0A9N9FPP8"/>
<evidence type="ECO:0000313" key="1">
    <source>
        <dbReference type="EMBL" id="CAG8547712.1"/>
    </source>
</evidence>
<comment type="caution">
    <text evidence="1">The sequence shown here is derived from an EMBL/GenBank/DDBJ whole genome shotgun (WGS) entry which is preliminary data.</text>
</comment>
<organism evidence="1 2">
    <name type="scientific">Paraglomus brasilianum</name>
    <dbReference type="NCBI Taxonomy" id="144538"/>
    <lineage>
        <taxon>Eukaryota</taxon>
        <taxon>Fungi</taxon>
        <taxon>Fungi incertae sedis</taxon>
        <taxon>Mucoromycota</taxon>
        <taxon>Glomeromycotina</taxon>
        <taxon>Glomeromycetes</taxon>
        <taxon>Paraglomerales</taxon>
        <taxon>Paraglomeraceae</taxon>
        <taxon>Paraglomus</taxon>
    </lineage>
</organism>
<evidence type="ECO:0000313" key="2">
    <source>
        <dbReference type="Proteomes" id="UP000789739"/>
    </source>
</evidence>